<evidence type="ECO:0000313" key="1">
    <source>
        <dbReference type="EMBL" id="MDP9806832.1"/>
    </source>
</evidence>
<evidence type="ECO:0000313" key="2">
    <source>
        <dbReference type="Proteomes" id="UP001243212"/>
    </source>
</evidence>
<dbReference type="EMBL" id="JAUSQX010000001">
    <property type="protein sequence ID" value="MDP9806832.1"/>
    <property type="molecule type" value="Genomic_DNA"/>
</dbReference>
<comment type="caution">
    <text evidence="1">The sequence shown here is derived from an EMBL/GenBank/DDBJ whole genome shotgun (WGS) entry which is preliminary data.</text>
</comment>
<dbReference type="Proteomes" id="UP001243212">
    <property type="component" value="Unassembled WGS sequence"/>
</dbReference>
<keyword evidence="2" id="KW-1185">Reference proteome</keyword>
<organism evidence="1 2">
    <name type="scientific">Trueperella bonasi</name>
    <dbReference type="NCBI Taxonomy" id="312286"/>
    <lineage>
        <taxon>Bacteria</taxon>
        <taxon>Bacillati</taxon>
        <taxon>Actinomycetota</taxon>
        <taxon>Actinomycetes</taxon>
        <taxon>Actinomycetales</taxon>
        <taxon>Actinomycetaceae</taxon>
        <taxon>Trueperella</taxon>
    </lineage>
</organism>
<gene>
    <name evidence="1" type="ORF">J2S70_001414</name>
</gene>
<name>A0ABT9NI13_9ACTO</name>
<reference evidence="1 2" key="1">
    <citation type="submission" date="2023-07" db="EMBL/GenBank/DDBJ databases">
        <title>Sequencing the genomes of 1000 actinobacteria strains.</title>
        <authorList>
            <person name="Klenk H.-P."/>
        </authorList>
    </citation>
    <scope>NUCLEOTIDE SEQUENCE [LARGE SCALE GENOMIC DNA]</scope>
    <source>
        <strain evidence="1 2">DSM 17163</strain>
    </source>
</reference>
<sequence>MLSALLMTRAHHPMHVLWQSQCMICGELNACFTAVPMHILWKDGAFREPGRFPSLCRLVLRAAQQGDATAAAPAV</sequence>
<proteinExistence type="predicted"/>
<accession>A0ABT9NI13</accession>
<protein>
    <submittedName>
        <fullName evidence="1">Uncharacterized protein</fullName>
    </submittedName>
</protein>